<accession>A0ABW2L8Y4</accession>
<evidence type="ECO:0008006" key="3">
    <source>
        <dbReference type="Google" id="ProtNLM"/>
    </source>
</evidence>
<dbReference type="EMBL" id="JBHTBS010000006">
    <property type="protein sequence ID" value="MFC7338199.1"/>
    <property type="molecule type" value="Genomic_DNA"/>
</dbReference>
<dbReference type="RefSeq" id="WP_379713236.1">
    <property type="nucleotide sequence ID" value="NZ_JBHTBS010000006.1"/>
</dbReference>
<evidence type="ECO:0000313" key="1">
    <source>
        <dbReference type="EMBL" id="MFC7338199.1"/>
    </source>
</evidence>
<reference evidence="2" key="1">
    <citation type="journal article" date="2019" name="Int. J. Syst. Evol. Microbiol.">
        <title>The Global Catalogue of Microorganisms (GCM) 10K type strain sequencing project: providing services to taxonomists for standard genome sequencing and annotation.</title>
        <authorList>
            <consortium name="The Broad Institute Genomics Platform"/>
            <consortium name="The Broad Institute Genome Sequencing Center for Infectious Disease"/>
            <person name="Wu L."/>
            <person name="Ma J."/>
        </authorList>
    </citation>
    <scope>NUCLEOTIDE SEQUENCE [LARGE SCALE GENOMIC DNA]</scope>
    <source>
        <strain evidence="2">CGMCC 4.1467</strain>
    </source>
</reference>
<sequence>MAVLLIVVAAVAGFAWIGYRAQHPTQLNYDEVRSTLVGERQSAVETVTGWGSVTYGLDDGQDWIEFTTDAPGLRLLLDSRPFVRLPVDREAPAGIWAEQLKEWGGERDAYEDDSEFETNGTGYYLFVQTRDDSIQALIARLRQ</sequence>
<gene>
    <name evidence="1" type="ORF">ACFQY0_13475</name>
</gene>
<organism evidence="1 2">
    <name type="scientific">Haloferula chungangensis</name>
    <dbReference type="NCBI Taxonomy" id="1048331"/>
    <lineage>
        <taxon>Bacteria</taxon>
        <taxon>Pseudomonadati</taxon>
        <taxon>Verrucomicrobiota</taxon>
        <taxon>Verrucomicrobiia</taxon>
        <taxon>Verrucomicrobiales</taxon>
        <taxon>Verrucomicrobiaceae</taxon>
        <taxon>Haloferula</taxon>
    </lineage>
</organism>
<protein>
    <recommendedName>
        <fullName evidence="3">Secreted protein</fullName>
    </recommendedName>
</protein>
<dbReference type="Proteomes" id="UP001596472">
    <property type="component" value="Unassembled WGS sequence"/>
</dbReference>
<name>A0ABW2L8Y4_9BACT</name>
<keyword evidence="2" id="KW-1185">Reference proteome</keyword>
<comment type="caution">
    <text evidence="1">The sequence shown here is derived from an EMBL/GenBank/DDBJ whole genome shotgun (WGS) entry which is preliminary data.</text>
</comment>
<proteinExistence type="predicted"/>
<evidence type="ECO:0000313" key="2">
    <source>
        <dbReference type="Proteomes" id="UP001596472"/>
    </source>
</evidence>